<dbReference type="EMBL" id="JAKELO010000002">
    <property type="protein sequence ID" value="MDE4908436.1"/>
    <property type="molecule type" value="Genomic_DNA"/>
</dbReference>
<organism evidence="1 2">
    <name type="scientific">Methanogenium marinum</name>
    <dbReference type="NCBI Taxonomy" id="348610"/>
    <lineage>
        <taxon>Archaea</taxon>
        <taxon>Methanobacteriati</taxon>
        <taxon>Methanobacteriota</taxon>
        <taxon>Stenosarchaea group</taxon>
        <taxon>Methanomicrobia</taxon>
        <taxon>Methanomicrobiales</taxon>
        <taxon>Methanomicrobiaceae</taxon>
        <taxon>Methanogenium</taxon>
    </lineage>
</organism>
<sequence length="113" mass="12894">MSESELIHRDTAREVFIEQSRARLDEVREIEAHVRERIGDAPQAVQENISACNLDIDRLISQAEVEIDCIENAEEHEWIAMRIRVDSAIGEAMGGLERCSLILDSPAEHVQWE</sequence>
<dbReference type="Proteomes" id="UP001143747">
    <property type="component" value="Unassembled WGS sequence"/>
</dbReference>
<gene>
    <name evidence="1" type="ORF">L0665_07395</name>
</gene>
<proteinExistence type="predicted"/>
<dbReference type="AlphaFoldDB" id="A0A9Q4KVR2"/>
<evidence type="ECO:0000313" key="1">
    <source>
        <dbReference type="EMBL" id="MDE4908436.1"/>
    </source>
</evidence>
<dbReference type="RefSeq" id="WP_274925064.1">
    <property type="nucleotide sequence ID" value="NZ_JAKELO010000002.1"/>
</dbReference>
<accession>A0A9Q4KVR2</accession>
<protein>
    <submittedName>
        <fullName evidence="1">Uncharacterized protein</fullName>
    </submittedName>
</protein>
<keyword evidence="2" id="KW-1185">Reference proteome</keyword>
<comment type="caution">
    <text evidence="1">The sequence shown here is derived from an EMBL/GenBank/DDBJ whole genome shotgun (WGS) entry which is preliminary data.</text>
</comment>
<evidence type="ECO:0000313" key="2">
    <source>
        <dbReference type="Proteomes" id="UP001143747"/>
    </source>
</evidence>
<reference evidence="1" key="1">
    <citation type="submission" date="2022-01" db="EMBL/GenBank/DDBJ databases">
        <title>Draft genome of Methanogenium marinum DSM 15558.</title>
        <authorList>
            <person name="Chen S.-C."/>
            <person name="You Y.-T."/>
        </authorList>
    </citation>
    <scope>NUCLEOTIDE SEQUENCE</scope>
    <source>
        <strain evidence="1">DSM 15558</strain>
    </source>
</reference>
<name>A0A9Q4KVR2_9EURY</name>